<dbReference type="GO" id="GO:0005886">
    <property type="term" value="C:plasma membrane"/>
    <property type="evidence" value="ECO:0007669"/>
    <property type="project" value="UniProtKB-SubCell"/>
</dbReference>
<feature type="transmembrane region" description="Helical" evidence="7">
    <location>
        <begin position="403"/>
        <end position="420"/>
    </location>
</feature>
<dbReference type="Proteomes" id="UP000241736">
    <property type="component" value="Unassembled WGS sequence"/>
</dbReference>
<feature type="transmembrane region" description="Helical" evidence="7">
    <location>
        <begin position="164"/>
        <end position="188"/>
    </location>
</feature>
<feature type="transmembrane region" description="Helical" evidence="7">
    <location>
        <begin position="80"/>
        <end position="99"/>
    </location>
</feature>
<evidence type="ECO:0000256" key="1">
    <source>
        <dbReference type="ARBA" id="ARBA00004651"/>
    </source>
</evidence>
<evidence type="ECO:0000256" key="3">
    <source>
        <dbReference type="ARBA" id="ARBA00022475"/>
    </source>
</evidence>
<feature type="transmembrane region" description="Helical" evidence="7">
    <location>
        <begin position="138"/>
        <end position="158"/>
    </location>
</feature>
<feature type="transmembrane region" description="Helical" evidence="7">
    <location>
        <begin position="476"/>
        <end position="494"/>
    </location>
</feature>
<gene>
    <name evidence="9" type="ORF">C6N40_08970</name>
</gene>
<dbReference type="AlphaFoldDB" id="A0A2P6M832"/>
<feature type="transmembrane region" description="Helical" evidence="7">
    <location>
        <begin position="267"/>
        <end position="291"/>
    </location>
</feature>
<feature type="transmembrane region" description="Helical" evidence="7">
    <location>
        <begin position="303"/>
        <end position="321"/>
    </location>
</feature>
<sequence length="505" mass="52331">MPAPAQATAREWIGLAVLALPCLIYSMDLTVLYLALPQIAEQLRPSSAQLLWIVDIYGFLLAGFLVTMGTLGDRIGRRRLLMIGAAAFGAASVLAAFSTSAEMLIASRALLGVTAATLSPSTLSLIRNMFLDEAQRGFAIGVWVAAFSAGGILGPLFGGLLLEHYWWGSVFLIAVPAMLLLLVLGPLLLPEFRDENAGRLDLASAVLATTAVLSVIYGIKRLAEGGLAAIPLLAVVLGALLAAAFLRRQRRLADPMIDVRLFAEPRFGAALACNIITMFVAFGFFLFIAQYFQLVLGLSPLEAGLWTLPSGIVFVFGSLAGPPLARRLGVGQVIAGGLGLSVLGFALLTQLGALPFGWLMLGYTVFCLGLAPIGALTTGLVMSAVAPERAGVASGMSETSFEFGGALGIAVLGSIVTALYRGGIDTSLPAGLPPAALDAARDTLGGAVGAARELGAAGEPMLAAARTVYTRTLEQAAWLCGGLSLAGMAVIIALRRRLEGPAPIA</sequence>
<keyword evidence="6 7" id="KW-0472">Membrane</keyword>
<evidence type="ECO:0000256" key="7">
    <source>
        <dbReference type="SAM" id="Phobius"/>
    </source>
</evidence>
<feature type="transmembrane region" description="Helical" evidence="7">
    <location>
        <begin position="333"/>
        <end position="354"/>
    </location>
</feature>
<feature type="transmembrane region" description="Helical" evidence="7">
    <location>
        <begin position="12"/>
        <end position="36"/>
    </location>
</feature>
<reference evidence="9 10" key="1">
    <citation type="submission" date="2018-03" db="EMBL/GenBank/DDBJ databases">
        <title>Arenimonas caeni sp. nov., isolated from activated sludge.</title>
        <authorList>
            <person name="Liu H."/>
        </authorList>
    </citation>
    <scope>NUCLEOTIDE SEQUENCE [LARGE SCALE GENOMIC DNA]</scope>
    <source>
        <strain evidence="10">z29</strain>
    </source>
</reference>
<dbReference type="OrthoDB" id="9807274at2"/>
<dbReference type="InterPro" id="IPR011701">
    <property type="entry name" value="MFS"/>
</dbReference>
<comment type="subcellular location">
    <subcellularLocation>
        <location evidence="1">Cell membrane</location>
        <topology evidence="1">Multi-pass membrane protein</topology>
    </subcellularLocation>
</comment>
<evidence type="ECO:0000313" key="9">
    <source>
        <dbReference type="EMBL" id="PRH82157.1"/>
    </source>
</evidence>
<feature type="transmembrane region" description="Helical" evidence="7">
    <location>
        <begin position="105"/>
        <end position="126"/>
    </location>
</feature>
<keyword evidence="10" id="KW-1185">Reference proteome</keyword>
<evidence type="ECO:0000256" key="4">
    <source>
        <dbReference type="ARBA" id="ARBA00022692"/>
    </source>
</evidence>
<proteinExistence type="predicted"/>
<evidence type="ECO:0000256" key="5">
    <source>
        <dbReference type="ARBA" id="ARBA00022989"/>
    </source>
</evidence>
<dbReference type="Pfam" id="PF07690">
    <property type="entry name" value="MFS_1"/>
    <property type="match status" value="1"/>
</dbReference>
<protein>
    <submittedName>
        <fullName evidence="9">MFS transporter</fullName>
    </submittedName>
</protein>
<dbReference type="EMBL" id="PVLF01000013">
    <property type="protein sequence ID" value="PRH82157.1"/>
    <property type="molecule type" value="Genomic_DNA"/>
</dbReference>
<dbReference type="PANTHER" id="PTHR42718">
    <property type="entry name" value="MAJOR FACILITATOR SUPERFAMILY MULTIDRUG TRANSPORTER MFSC"/>
    <property type="match status" value="1"/>
</dbReference>
<feature type="transmembrane region" description="Helical" evidence="7">
    <location>
        <begin position="225"/>
        <end position="246"/>
    </location>
</feature>
<evidence type="ECO:0000256" key="6">
    <source>
        <dbReference type="ARBA" id="ARBA00023136"/>
    </source>
</evidence>
<dbReference type="CDD" id="cd17321">
    <property type="entry name" value="MFS_MMR_MDR_like"/>
    <property type="match status" value="1"/>
</dbReference>
<dbReference type="SUPFAM" id="SSF103473">
    <property type="entry name" value="MFS general substrate transporter"/>
    <property type="match status" value="1"/>
</dbReference>
<dbReference type="PROSITE" id="PS50850">
    <property type="entry name" value="MFS"/>
    <property type="match status" value="1"/>
</dbReference>
<keyword evidence="2" id="KW-0813">Transport</keyword>
<accession>A0A2P6M832</accession>
<name>A0A2P6M832_9GAMM</name>
<feature type="transmembrane region" description="Helical" evidence="7">
    <location>
        <begin position="48"/>
        <end position="68"/>
    </location>
</feature>
<keyword evidence="4 7" id="KW-0812">Transmembrane</keyword>
<dbReference type="Gene3D" id="1.20.1720.10">
    <property type="entry name" value="Multidrug resistance protein D"/>
    <property type="match status" value="2"/>
</dbReference>
<evidence type="ECO:0000313" key="10">
    <source>
        <dbReference type="Proteomes" id="UP000241736"/>
    </source>
</evidence>
<keyword evidence="3" id="KW-1003">Cell membrane</keyword>
<evidence type="ECO:0000259" key="8">
    <source>
        <dbReference type="PROSITE" id="PS50850"/>
    </source>
</evidence>
<comment type="caution">
    <text evidence="9">The sequence shown here is derived from an EMBL/GenBank/DDBJ whole genome shotgun (WGS) entry which is preliminary data.</text>
</comment>
<keyword evidence="5 7" id="KW-1133">Transmembrane helix</keyword>
<dbReference type="GO" id="GO:0022857">
    <property type="term" value="F:transmembrane transporter activity"/>
    <property type="evidence" value="ECO:0007669"/>
    <property type="project" value="InterPro"/>
</dbReference>
<organism evidence="9 10">
    <name type="scientific">Arenimonas caeni</name>
    <dbReference type="NCBI Taxonomy" id="2058085"/>
    <lineage>
        <taxon>Bacteria</taxon>
        <taxon>Pseudomonadati</taxon>
        <taxon>Pseudomonadota</taxon>
        <taxon>Gammaproteobacteria</taxon>
        <taxon>Lysobacterales</taxon>
        <taxon>Lysobacteraceae</taxon>
        <taxon>Arenimonas</taxon>
    </lineage>
</organism>
<evidence type="ECO:0000256" key="2">
    <source>
        <dbReference type="ARBA" id="ARBA00022448"/>
    </source>
</evidence>
<dbReference type="RefSeq" id="WP_106990682.1">
    <property type="nucleotide sequence ID" value="NZ_KZ679091.1"/>
</dbReference>
<dbReference type="InterPro" id="IPR036259">
    <property type="entry name" value="MFS_trans_sf"/>
</dbReference>
<dbReference type="InterPro" id="IPR020846">
    <property type="entry name" value="MFS_dom"/>
</dbReference>
<feature type="domain" description="Major facilitator superfamily (MFS) profile" evidence="8">
    <location>
        <begin position="14"/>
        <end position="499"/>
    </location>
</feature>
<dbReference type="PANTHER" id="PTHR42718:SF47">
    <property type="entry name" value="METHYL VIOLOGEN RESISTANCE PROTEIN SMVA"/>
    <property type="match status" value="1"/>
</dbReference>
<feature type="transmembrane region" description="Helical" evidence="7">
    <location>
        <begin position="200"/>
        <end position="219"/>
    </location>
</feature>
<feature type="transmembrane region" description="Helical" evidence="7">
    <location>
        <begin position="360"/>
        <end position="382"/>
    </location>
</feature>